<keyword evidence="2" id="KW-1185">Reference proteome</keyword>
<proteinExistence type="predicted"/>
<dbReference type="EMBL" id="BMLK01000010">
    <property type="protein sequence ID" value="GGN51201.1"/>
    <property type="molecule type" value="Genomic_DNA"/>
</dbReference>
<reference evidence="2" key="1">
    <citation type="journal article" date="2019" name="Int. J. Syst. Evol. Microbiol.">
        <title>The Global Catalogue of Microorganisms (GCM) 10K type strain sequencing project: providing services to taxonomists for standard genome sequencing and annotation.</title>
        <authorList>
            <consortium name="The Broad Institute Genomics Platform"/>
            <consortium name="The Broad Institute Genome Sequencing Center for Infectious Disease"/>
            <person name="Wu L."/>
            <person name="Ma J."/>
        </authorList>
    </citation>
    <scope>NUCLEOTIDE SEQUENCE [LARGE SCALE GENOMIC DNA]</scope>
    <source>
        <strain evidence="2">CGMCC 1.6784</strain>
    </source>
</reference>
<accession>A0ABQ2JN58</accession>
<evidence type="ECO:0000313" key="2">
    <source>
        <dbReference type="Proteomes" id="UP000605099"/>
    </source>
</evidence>
<comment type="caution">
    <text evidence="1">The sequence shown here is derived from an EMBL/GenBank/DDBJ whole genome shotgun (WGS) entry which is preliminary data.</text>
</comment>
<protein>
    <submittedName>
        <fullName evidence="1">Uncharacterized protein</fullName>
    </submittedName>
</protein>
<name>A0ABQ2JN58_9SPHN</name>
<evidence type="ECO:0000313" key="1">
    <source>
        <dbReference type="EMBL" id="GGN51201.1"/>
    </source>
</evidence>
<gene>
    <name evidence="1" type="ORF">GCM10011349_23530</name>
</gene>
<dbReference type="Proteomes" id="UP000605099">
    <property type="component" value="Unassembled WGS sequence"/>
</dbReference>
<dbReference type="RefSeq" id="WP_188819888.1">
    <property type="nucleotide sequence ID" value="NZ_BMLK01000010.1"/>
</dbReference>
<sequence>MDNPEQLTREDIENAFRRATQSYAGSRARWAERAATGLTDADLAAALKYELGIWGGSGCRDSVKVAYQGSGLKIWATWSYAHPRPAPILEGSRTVAFARDYYRIPNPADTQMSLF</sequence>
<organism evidence="1 2">
    <name type="scientific">Novosphingobium indicum</name>
    <dbReference type="NCBI Taxonomy" id="462949"/>
    <lineage>
        <taxon>Bacteria</taxon>
        <taxon>Pseudomonadati</taxon>
        <taxon>Pseudomonadota</taxon>
        <taxon>Alphaproteobacteria</taxon>
        <taxon>Sphingomonadales</taxon>
        <taxon>Sphingomonadaceae</taxon>
        <taxon>Novosphingobium</taxon>
    </lineage>
</organism>